<organism evidence="3">
    <name type="scientific">Desulfofervidus auxilii</name>
    <dbReference type="NCBI Taxonomy" id="1621989"/>
    <lineage>
        <taxon>Bacteria</taxon>
        <taxon>Pseudomonadati</taxon>
        <taxon>Thermodesulfobacteriota</taxon>
        <taxon>Candidatus Desulfofervidia</taxon>
        <taxon>Candidatus Desulfofervidales</taxon>
        <taxon>Candidatus Desulfofervidaceae</taxon>
        <taxon>Candidatus Desulfofervidus</taxon>
    </lineage>
</organism>
<name>A0A7C0Y3B2_DESA2</name>
<comment type="caution">
    <text evidence="3">The sequence shown here is derived from an EMBL/GenBank/DDBJ whole genome shotgun (WGS) entry which is preliminary data.</text>
</comment>
<keyword evidence="3" id="KW-0436">Ligase</keyword>
<dbReference type="Pfam" id="PF08443">
    <property type="entry name" value="RimK"/>
    <property type="match status" value="1"/>
</dbReference>
<protein>
    <submittedName>
        <fullName evidence="3">RimK family alpha-L-glutamate ligase</fullName>
    </submittedName>
</protein>
<dbReference type="PANTHER" id="PTHR21621">
    <property type="entry name" value="RIBOSOMAL PROTEIN S6 MODIFICATION PROTEIN"/>
    <property type="match status" value="1"/>
</dbReference>
<dbReference type="GO" id="GO:0016879">
    <property type="term" value="F:ligase activity, forming carbon-nitrogen bonds"/>
    <property type="evidence" value="ECO:0007669"/>
    <property type="project" value="TreeGrafter"/>
</dbReference>
<dbReference type="InterPro" id="IPR011761">
    <property type="entry name" value="ATP-grasp"/>
</dbReference>
<keyword evidence="1" id="KW-0547">Nucleotide-binding</keyword>
<reference evidence="3" key="1">
    <citation type="journal article" date="2020" name="mSystems">
        <title>Genome- and Community-Level Interaction Insights into Carbon Utilization and Element Cycling Functions of Hydrothermarchaeota in Hydrothermal Sediment.</title>
        <authorList>
            <person name="Zhou Z."/>
            <person name="Liu Y."/>
            <person name="Xu W."/>
            <person name="Pan J."/>
            <person name="Luo Z.H."/>
            <person name="Li M."/>
        </authorList>
    </citation>
    <scope>NUCLEOTIDE SEQUENCE [LARGE SCALE GENOMIC DNA]</scope>
    <source>
        <strain evidence="3">HyVt-233</strain>
    </source>
</reference>
<evidence type="ECO:0000313" key="3">
    <source>
        <dbReference type="EMBL" id="HDD44847.1"/>
    </source>
</evidence>
<feature type="domain" description="ATP-grasp" evidence="2">
    <location>
        <begin position="83"/>
        <end position="259"/>
    </location>
</feature>
<dbReference type="Gene3D" id="3.30.470.20">
    <property type="entry name" value="ATP-grasp fold, B domain"/>
    <property type="match status" value="1"/>
</dbReference>
<evidence type="ECO:0000259" key="2">
    <source>
        <dbReference type="PROSITE" id="PS50975"/>
    </source>
</evidence>
<keyword evidence="1" id="KW-0067">ATP-binding</keyword>
<evidence type="ECO:0000256" key="1">
    <source>
        <dbReference type="PROSITE-ProRule" id="PRU00409"/>
    </source>
</evidence>
<gene>
    <name evidence="3" type="ORF">ENG63_08330</name>
</gene>
<dbReference type="PANTHER" id="PTHR21621:SF0">
    <property type="entry name" value="BETA-CITRYLGLUTAMATE SYNTHASE B-RELATED"/>
    <property type="match status" value="1"/>
</dbReference>
<dbReference type="Proteomes" id="UP000886289">
    <property type="component" value="Unassembled WGS sequence"/>
</dbReference>
<sequence>MSYKGKKPKVAIGNSLAHCKQVITLGVRTNFSDYKPWEQKLIREAEKIYYPTSFYADLFKSMGKPTFPSFECYAYAMDKIKQTTLFNLLNIPHPYTRIFYGERQKKKILNYFSYPFIAKIPRASALGEGVFLIKNDKELFEYNRKTRIAYIQEYLEIEKDIRVVLINYKVVLAYWRIKKQDEYRCNIAQGAEISFDPVPEEAIELAIKTSKLCNFNNVGIDICIHNGKLYVLEANMVYGKKGFQKAGIDYKKLLAEMLEKGEI</sequence>
<dbReference type="InterPro" id="IPR013651">
    <property type="entry name" value="ATP-grasp_RimK-type"/>
</dbReference>
<dbReference type="PROSITE" id="PS50975">
    <property type="entry name" value="ATP_GRASP"/>
    <property type="match status" value="1"/>
</dbReference>
<accession>A0A7C0Y3B2</accession>
<dbReference type="AlphaFoldDB" id="A0A7C0Y3B2"/>
<proteinExistence type="predicted"/>
<dbReference type="GO" id="GO:0005737">
    <property type="term" value="C:cytoplasm"/>
    <property type="evidence" value="ECO:0007669"/>
    <property type="project" value="TreeGrafter"/>
</dbReference>
<dbReference type="GO" id="GO:0046872">
    <property type="term" value="F:metal ion binding"/>
    <property type="evidence" value="ECO:0007669"/>
    <property type="project" value="InterPro"/>
</dbReference>
<dbReference type="GO" id="GO:0005524">
    <property type="term" value="F:ATP binding"/>
    <property type="evidence" value="ECO:0007669"/>
    <property type="project" value="UniProtKB-UniRule"/>
</dbReference>
<dbReference type="SUPFAM" id="SSF56059">
    <property type="entry name" value="Glutathione synthetase ATP-binding domain-like"/>
    <property type="match status" value="1"/>
</dbReference>
<dbReference type="EMBL" id="DRBS01000308">
    <property type="protein sequence ID" value="HDD44847.1"/>
    <property type="molecule type" value="Genomic_DNA"/>
</dbReference>